<gene>
    <name evidence="2" type="ORF">LOKO_00264</name>
</gene>
<dbReference type="OrthoDB" id="6058926at2"/>
<dbReference type="EMBL" id="CP014226">
    <property type="protein sequence ID" value="AMC99360.1"/>
    <property type="molecule type" value="Genomic_DNA"/>
</dbReference>
<keyword evidence="1" id="KW-0472">Membrane</keyword>
<evidence type="ECO:0000313" key="2">
    <source>
        <dbReference type="EMBL" id="AMC99360.1"/>
    </source>
</evidence>
<feature type="transmembrane region" description="Helical" evidence="1">
    <location>
        <begin position="35"/>
        <end position="58"/>
    </location>
</feature>
<keyword evidence="1" id="KW-1133">Transmembrane helix</keyword>
<proteinExistence type="predicted"/>
<evidence type="ECO:0000313" key="3">
    <source>
        <dbReference type="Proteomes" id="UP000063387"/>
    </source>
</evidence>
<sequence length="321" mass="36518">MIGFLIFPILICGYLYISSWPPEKIKISLYHGWSLYIRAAAFGFIIVTAIFFIFGAALPKLGLLIYHNTGFSLTSSSSIFSLVSSFIEDSHVFRLSQTAASDASIDMASVSIVSILITWLTFGLINFISKSQRKTIKKIAEFFWIEHIKACSIERIFLEKSPIEHQLLIIANKAKEDLAYNDYIKSVREKAFKAVVDGDINRDNKDAMNEIFSALQYRSITYSLITLENDKFYIGLPVIIPEPDEESIASTSIQIIPVASGYRDKKKNLTFTTEYDFHLSELTNHDCISIPRDKLLTVSGFSFDTYKRLQNNFNKGNRYNK</sequence>
<keyword evidence="3" id="KW-1185">Reference proteome</keyword>
<dbReference type="AlphaFoldDB" id="A0A120JVJ3"/>
<name>A0A120JVJ3_9GAMM</name>
<dbReference type="PATRIC" id="fig|507626.3.peg.259"/>
<reference evidence="2 3" key="1">
    <citation type="journal article" date="2016" name="Genome Announc.">
        <title>Draft Genome Sequence of 'Halomonas chromatireducens' Strain AGD 8-3, a Haloalkaliphilic Chromate- and Selenite-Reducing Gammaproteobacterium.</title>
        <authorList>
            <person name="Sharko F.S."/>
            <person name="Shapovalova A.A."/>
            <person name="Tsygankova S.V."/>
            <person name="Komova A.V."/>
            <person name="Boulygina E.S."/>
            <person name="Teslyuk A.B."/>
            <person name="Gotovtsev P.M."/>
            <person name="Namsaraev Z.B."/>
            <person name="Khijniak T.V."/>
            <person name="Nedoluzhko A.V."/>
            <person name="Vasilov R.G."/>
        </authorList>
    </citation>
    <scope>NUCLEOTIDE SEQUENCE [LARGE SCALE GENOMIC DNA]</scope>
    <source>
        <strain evidence="2 3">AGD 8-3</strain>
    </source>
</reference>
<dbReference type="KEGG" id="hco:LOKO_00264"/>
<dbReference type="RefSeq" id="WP_144439590.1">
    <property type="nucleotide sequence ID" value="NZ_CP014226.1"/>
</dbReference>
<reference evidence="2 3" key="2">
    <citation type="submission" date="2016-02" db="EMBL/GenBank/DDBJ databases">
        <authorList>
            <person name="Wen L."/>
            <person name="He K."/>
            <person name="Yang H."/>
        </authorList>
    </citation>
    <scope>NUCLEOTIDE SEQUENCE [LARGE SCALE GENOMIC DNA]</scope>
    <source>
        <strain evidence="2 3">AGD 8-3</strain>
    </source>
</reference>
<keyword evidence="1" id="KW-0812">Transmembrane</keyword>
<feature type="transmembrane region" description="Helical" evidence="1">
    <location>
        <begin position="107"/>
        <end position="128"/>
    </location>
</feature>
<feature type="transmembrane region" description="Helical" evidence="1">
    <location>
        <begin position="70"/>
        <end position="87"/>
    </location>
</feature>
<protein>
    <submittedName>
        <fullName evidence="2">Uncharacterized protein</fullName>
    </submittedName>
</protein>
<evidence type="ECO:0000256" key="1">
    <source>
        <dbReference type="SAM" id="Phobius"/>
    </source>
</evidence>
<dbReference type="Proteomes" id="UP000063387">
    <property type="component" value="Chromosome"/>
</dbReference>
<organism evidence="2 3">
    <name type="scientific">Halomonas chromatireducens</name>
    <dbReference type="NCBI Taxonomy" id="507626"/>
    <lineage>
        <taxon>Bacteria</taxon>
        <taxon>Pseudomonadati</taxon>
        <taxon>Pseudomonadota</taxon>
        <taxon>Gammaproteobacteria</taxon>
        <taxon>Oceanospirillales</taxon>
        <taxon>Halomonadaceae</taxon>
        <taxon>Halomonas</taxon>
    </lineage>
</organism>
<accession>A0A120JVJ3</accession>